<reference evidence="13" key="1">
    <citation type="submission" date="2021-02" db="EMBL/GenBank/DDBJ databases">
        <authorList>
            <person name="Nowell W R."/>
        </authorList>
    </citation>
    <scope>NUCLEOTIDE SEQUENCE</scope>
</reference>
<evidence type="ECO:0000259" key="12">
    <source>
        <dbReference type="Pfam" id="PF25508"/>
    </source>
</evidence>
<evidence type="ECO:0000259" key="11">
    <source>
        <dbReference type="Pfam" id="PF18139"/>
    </source>
</evidence>
<dbReference type="Proteomes" id="UP000663829">
    <property type="component" value="Unassembled WGS sequence"/>
</dbReference>
<keyword evidence="2" id="KW-0813">Transport</keyword>
<feature type="transmembrane region" description="Helical" evidence="10">
    <location>
        <begin position="867"/>
        <end position="887"/>
    </location>
</feature>
<evidence type="ECO:0000256" key="4">
    <source>
        <dbReference type="ARBA" id="ARBA00022989"/>
    </source>
</evidence>
<evidence type="ECO:0000313" key="14">
    <source>
        <dbReference type="EMBL" id="CAF3579001.1"/>
    </source>
</evidence>
<keyword evidence="3 10" id="KW-0812">Transmembrane</keyword>
<dbReference type="OrthoDB" id="301415at2759"/>
<feature type="transmembrane region" description="Helical" evidence="10">
    <location>
        <begin position="929"/>
        <end position="952"/>
    </location>
</feature>
<dbReference type="Pfam" id="PF18139">
    <property type="entry name" value="LSDAT_euk"/>
    <property type="match status" value="1"/>
</dbReference>
<keyword evidence="7" id="KW-0407">Ion channel</keyword>
<feature type="compositionally biased region" description="Polar residues" evidence="9">
    <location>
        <begin position="18"/>
        <end position="37"/>
    </location>
</feature>
<feature type="region of interest" description="Disordered" evidence="9">
    <location>
        <begin position="1425"/>
        <end position="1452"/>
    </location>
</feature>
<dbReference type="EMBL" id="CAJNOQ010000382">
    <property type="protein sequence ID" value="CAF0794665.1"/>
    <property type="molecule type" value="Genomic_DNA"/>
</dbReference>
<sequence>MRSTIEEQPFQSSPPPTNEMNSGNNAHTTTEVNHQPSVQPLSQLEGDEFYTQFRQQYNAYWGTLKFEESVNDNSNESKYFLLIDDHVDLTVLRQFMILAWKLKSVSIVIPILSGVSNNKPWKKQKHIDALKQGIKNTTKASEAWFITHGLDVGVPQLIGRAFREEKLLRRADEAWAIQMNRTPKPQKQIPMLIGIVCADEIKDLIDLKIKDQLKIELKVPTKKREQLSLNRDHTHFIIIREQVKNSDEKSVGKLVDSAQCSTNKFRDRFENFLHKGIQQQSANKKNPTDSGGKSQQKTWSDDGFPMVSALFRGTPGTIELLYHKINQDIPCVVVKGTGSAADLIAFAYEEISANNDKEYEDTYLKVEIARRLLEEYPTLRTNNVKRNEIRDYLIQIAKKADQGRRKFLTFIDINSTTSALNDFHKFILSSLLQSQKIVSGNRLTAQFKSNLELTLEWKLPDLALSEIFQRDDDTKYSISYELFDKALLGKKSEQFVDLFLDRDFSLHRYLKSDKLVDLFQSSKDREFLTTTSLEGILGLTGVRFQFTNCIDEEEMPDHFVEQGLNTIVKRLTDISHFFSKHEMDCNAMGIYFGDKSDRGVTKQRMRAEKKALRHLIIFSVLMNRHQLAKLLWKRSSEPIPMALICCMMFKKLAPYCHESYQRLLIEKQAKEFSDCAVGVLDKSFNEDDQRTFEMLDEKHPDWNHMATVELAYNAENKEFMAHAACQKWLTRQFYGEITPRELSWGLFKTPDYLKITCSACLIFPMWFWINFSPIGQAEPPPKKVSDLQGDKSKKPAIGSADQIEEGKKMAAYEAEVAVHGGNNNIFTRLTNILCGKRGAAAKTPSGEPPMSASEEIATLWSAPITKFYTNFLAYLIFLSLFTLAVLWPSCGNLLLDCFVWFWAASIAFENTRVAYEKYCSQSSLPLGQAVLEVLVQTLFLALYLGLRIIGLWNFGTCRVLTAKSVLALGLIYYFYRILFIFLPISPKLGPMMIRLRCMIMDDFITFLQLFVIFMISSGVAITAVLYPHFPLSLELFIKAFVFRGLMALFTSDTQDLKHSHSHCTINATSSAESEYACLRLSHGLSFKYDNLYAYQRYGISSQKCNQSSWIAWFLLIQYFFLAKRFLTSLLTAMFGLTGARVQSQSQQIWMFNRYEIVMEYAKRPRLPPPFVVISYIFMVITSAISKCVQNLKKHADGDRTRTYSSSSNSNARELVKDVANNAQGKRLLPQITDKDDQREVPQDNSCLGRFLNCKPFKQMLESAEAKKTVRLVTWEDSEANLYWKYKAEEFYNKTQETDKTQAKLDGLTSNVTNVQKEIEVQQKTLRQVNDRVVSLEKLMIDSHILIEKMRSTLVQKDKLIEENQKFVHILSRESPYIYTNEARFPVTEKLIPWEIPFDLYDPTVVTLPKEHSCFRDEERPFVESDLLKRSGATSDSDELNSPDIGPATSPGNFCKLEPSTLPVTWPSNIEIPVTDYKWNEIDDVELPNGKKMTVDRTTWVTKPGEKTPGSYQLDRQLLIPLSPMGRTGCRGRGALIRWGPNKTIIALITRWKNLRGQPIIVDGRQMLEAFVFKDKSTGNFILPGGKILGVESPYSSVCRSFNKLAFDDENSEHSLSFTEEDMIEFFASFARNSGASTFESHMVYRGYIDDIRNTDNAWNEAEIWNFHYGSNIQFKNLRTDDHVVWKDVIYHSRGFSMQSSILREIAQIHNAFFQ</sequence>
<feature type="compositionally biased region" description="Polar residues" evidence="9">
    <location>
        <begin position="277"/>
        <end position="298"/>
    </location>
</feature>
<evidence type="ECO:0000256" key="9">
    <source>
        <dbReference type="SAM" id="MobiDB-lite"/>
    </source>
</evidence>
<proteinExistence type="predicted"/>
<feature type="coiled-coil region" evidence="8">
    <location>
        <begin position="1304"/>
        <end position="1338"/>
    </location>
</feature>
<dbReference type="InterPro" id="IPR050927">
    <property type="entry name" value="TRPM"/>
</dbReference>
<evidence type="ECO:0000256" key="7">
    <source>
        <dbReference type="ARBA" id="ARBA00023303"/>
    </source>
</evidence>
<evidence type="ECO:0000256" key="10">
    <source>
        <dbReference type="SAM" id="Phobius"/>
    </source>
</evidence>
<dbReference type="Proteomes" id="UP000681722">
    <property type="component" value="Unassembled WGS sequence"/>
</dbReference>
<dbReference type="Gene3D" id="3.90.79.10">
    <property type="entry name" value="Nucleoside Triphosphate Pyrophosphohydrolase"/>
    <property type="match status" value="1"/>
</dbReference>
<dbReference type="Pfam" id="PF25508">
    <property type="entry name" value="TRPM2"/>
    <property type="match status" value="1"/>
</dbReference>
<evidence type="ECO:0000313" key="13">
    <source>
        <dbReference type="EMBL" id="CAF0794665.1"/>
    </source>
</evidence>
<keyword evidence="6 10" id="KW-0472">Membrane</keyword>
<keyword evidence="15" id="KW-1185">Reference proteome</keyword>
<evidence type="ECO:0000256" key="5">
    <source>
        <dbReference type="ARBA" id="ARBA00023065"/>
    </source>
</evidence>
<evidence type="ECO:0008006" key="16">
    <source>
        <dbReference type="Google" id="ProtNLM"/>
    </source>
</evidence>
<dbReference type="PANTHER" id="PTHR13800">
    <property type="entry name" value="TRANSIENT RECEPTOR POTENTIAL CATION CHANNEL, SUBFAMILY M, MEMBER 6"/>
    <property type="match status" value="1"/>
</dbReference>
<dbReference type="EMBL" id="CAJOBC010000381">
    <property type="protein sequence ID" value="CAF3579001.1"/>
    <property type="molecule type" value="Genomic_DNA"/>
</dbReference>
<evidence type="ECO:0000313" key="15">
    <source>
        <dbReference type="Proteomes" id="UP000663829"/>
    </source>
</evidence>
<dbReference type="PANTHER" id="PTHR13800:SF41">
    <property type="entry name" value="PROTEIN CED-11"/>
    <property type="match status" value="1"/>
</dbReference>
<dbReference type="GO" id="GO:0030001">
    <property type="term" value="P:metal ion transport"/>
    <property type="evidence" value="ECO:0007669"/>
    <property type="project" value="TreeGrafter"/>
</dbReference>
<evidence type="ECO:0000256" key="1">
    <source>
        <dbReference type="ARBA" id="ARBA00004141"/>
    </source>
</evidence>
<keyword evidence="5" id="KW-0406">Ion transport</keyword>
<dbReference type="InterPro" id="IPR041491">
    <property type="entry name" value="TRPM_SLOG"/>
</dbReference>
<keyword evidence="8" id="KW-0175">Coiled coil</keyword>
<feature type="domain" description="TRPM SLOG" evidence="11">
    <location>
        <begin position="88"/>
        <end position="357"/>
    </location>
</feature>
<feature type="transmembrane region" description="Helical" evidence="10">
    <location>
        <begin position="964"/>
        <end position="982"/>
    </location>
</feature>
<dbReference type="GO" id="GO:0005886">
    <property type="term" value="C:plasma membrane"/>
    <property type="evidence" value="ECO:0007669"/>
    <property type="project" value="TreeGrafter"/>
</dbReference>
<organism evidence="13 15">
    <name type="scientific">Didymodactylos carnosus</name>
    <dbReference type="NCBI Taxonomy" id="1234261"/>
    <lineage>
        <taxon>Eukaryota</taxon>
        <taxon>Metazoa</taxon>
        <taxon>Spiralia</taxon>
        <taxon>Gnathifera</taxon>
        <taxon>Rotifera</taxon>
        <taxon>Eurotatoria</taxon>
        <taxon>Bdelloidea</taxon>
        <taxon>Philodinida</taxon>
        <taxon>Philodinidae</taxon>
        <taxon>Didymodactylos</taxon>
    </lineage>
</organism>
<evidence type="ECO:0000256" key="3">
    <source>
        <dbReference type="ARBA" id="ARBA00022692"/>
    </source>
</evidence>
<accession>A0A813SFB8</accession>
<gene>
    <name evidence="13" type="ORF">GPM918_LOCUS3185</name>
    <name evidence="14" type="ORF">SRO942_LOCUS3179</name>
</gene>
<evidence type="ECO:0000256" key="8">
    <source>
        <dbReference type="SAM" id="Coils"/>
    </source>
</evidence>
<feature type="domain" description="TRPM-like" evidence="12">
    <location>
        <begin position="466"/>
        <end position="722"/>
    </location>
</feature>
<comment type="caution">
    <text evidence="13">The sequence shown here is derived from an EMBL/GenBank/DDBJ whole genome shotgun (WGS) entry which is preliminary data.</text>
</comment>
<evidence type="ECO:0000256" key="2">
    <source>
        <dbReference type="ARBA" id="ARBA00022448"/>
    </source>
</evidence>
<name>A0A813SFB8_9BILA</name>
<feature type="transmembrane region" description="Helical" evidence="10">
    <location>
        <begin position="1003"/>
        <end position="1026"/>
    </location>
</feature>
<feature type="region of interest" description="Disordered" evidence="9">
    <location>
        <begin position="276"/>
        <end position="301"/>
    </location>
</feature>
<dbReference type="GO" id="GO:0005261">
    <property type="term" value="F:monoatomic cation channel activity"/>
    <property type="evidence" value="ECO:0007669"/>
    <property type="project" value="TreeGrafter"/>
</dbReference>
<comment type="subcellular location">
    <subcellularLocation>
        <location evidence="1">Membrane</location>
        <topology evidence="1">Multi-pass membrane protein</topology>
    </subcellularLocation>
</comment>
<keyword evidence="4 10" id="KW-1133">Transmembrane helix</keyword>
<dbReference type="InterPro" id="IPR057366">
    <property type="entry name" value="TRPM-like"/>
</dbReference>
<protein>
    <recommendedName>
        <fullName evidence="16">1,3-beta-glucan synthase</fullName>
    </recommendedName>
</protein>
<feature type="region of interest" description="Disordered" evidence="9">
    <location>
        <begin position="1"/>
        <end position="37"/>
    </location>
</feature>
<evidence type="ECO:0000256" key="6">
    <source>
        <dbReference type="ARBA" id="ARBA00023136"/>
    </source>
</evidence>